<name>A0ABS3FV99_9CYAN</name>
<dbReference type="CDD" id="cd00060">
    <property type="entry name" value="FHA"/>
    <property type="match status" value="1"/>
</dbReference>
<dbReference type="InterPro" id="IPR008984">
    <property type="entry name" value="SMAD_FHA_dom_sf"/>
</dbReference>
<dbReference type="PROSITE" id="PS50006">
    <property type="entry name" value="FHA_DOMAIN"/>
    <property type="match status" value="1"/>
</dbReference>
<dbReference type="SUPFAM" id="SSF49879">
    <property type="entry name" value="SMAD/FHA domain"/>
    <property type="match status" value="1"/>
</dbReference>
<dbReference type="Pfam" id="PF00498">
    <property type="entry name" value="FHA"/>
    <property type="match status" value="1"/>
</dbReference>
<dbReference type="InterPro" id="IPR036388">
    <property type="entry name" value="WH-like_DNA-bd_sf"/>
</dbReference>
<evidence type="ECO:0000259" key="2">
    <source>
        <dbReference type="PROSITE" id="PS50006"/>
    </source>
</evidence>
<dbReference type="InterPro" id="IPR000253">
    <property type="entry name" value="FHA_dom"/>
</dbReference>
<evidence type="ECO:0000313" key="4">
    <source>
        <dbReference type="Proteomes" id="UP000664844"/>
    </source>
</evidence>
<dbReference type="Gene3D" id="1.10.10.10">
    <property type="entry name" value="Winged helix-like DNA-binding domain superfamily/Winged helix DNA-binding domain"/>
    <property type="match status" value="1"/>
</dbReference>
<reference evidence="3 4" key="1">
    <citation type="submission" date="2021-03" db="EMBL/GenBank/DDBJ databases">
        <title>Metabolic Capacity of the Antarctic Cyanobacterium Phormidium pseudopriestleyi that Sustains Oxygenic Photosynthesis in the Presence of Hydrogen Sulfide.</title>
        <authorList>
            <person name="Lumian J.E."/>
            <person name="Jungblut A.D."/>
            <person name="Dillon M.L."/>
            <person name="Hawes I."/>
            <person name="Doran P.T."/>
            <person name="Mackey T.J."/>
            <person name="Dick G.J."/>
            <person name="Grettenberger C.L."/>
            <person name="Sumner D.Y."/>
        </authorList>
    </citation>
    <scope>NUCLEOTIDE SEQUENCE [LARGE SCALE GENOMIC DNA]</scope>
    <source>
        <strain evidence="3 4">FRX01</strain>
    </source>
</reference>
<feature type="region of interest" description="Disordered" evidence="1">
    <location>
        <begin position="106"/>
        <end position="128"/>
    </location>
</feature>
<protein>
    <submittedName>
        <fullName evidence="3">FHA domain-containing protein</fullName>
    </submittedName>
</protein>
<evidence type="ECO:0000313" key="3">
    <source>
        <dbReference type="EMBL" id="MBO0350277.1"/>
    </source>
</evidence>
<organism evidence="3 4">
    <name type="scientific">Phormidium pseudopriestleyi FRX01</name>
    <dbReference type="NCBI Taxonomy" id="1759528"/>
    <lineage>
        <taxon>Bacteria</taxon>
        <taxon>Bacillati</taxon>
        <taxon>Cyanobacteriota</taxon>
        <taxon>Cyanophyceae</taxon>
        <taxon>Oscillatoriophycideae</taxon>
        <taxon>Oscillatoriales</taxon>
        <taxon>Oscillatoriaceae</taxon>
        <taxon>Phormidium</taxon>
    </lineage>
</organism>
<feature type="domain" description="FHA" evidence="2">
    <location>
        <begin position="27"/>
        <end position="79"/>
    </location>
</feature>
<gene>
    <name evidence="3" type="ORF">J0895_14415</name>
</gene>
<comment type="caution">
    <text evidence="3">The sequence shown here is derived from an EMBL/GenBank/DDBJ whole genome shotgun (WGS) entry which is preliminary data.</text>
</comment>
<keyword evidence="4" id="KW-1185">Reference proteome</keyword>
<sequence length="240" mass="27791">MINLIPYLIIHSPSGQQNTFELRDISYSIGRLPENQIALTEDPDHQITRIKHCTLTRNKGQWIISDHSTNGTQVQVDQTLYDLHQSEIARQSGTVIQIGPWRLTFHDPNTTRKSQRQPQSSPPLPVPSEGKFIYKIAHATLYYQSTGQRQPIDCRPQVNQMLTYMAQRNLDNQGEPIVCHYQDLIEAIWQNEENHNSLEINGLAREIRKILQQYSPETDPNHSLKTIRRLGYLLNISCEW</sequence>
<dbReference type="Gene3D" id="2.60.200.20">
    <property type="match status" value="1"/>
</dbReference>
<evidence type="ECO:0000256" key="1">
    <source>
        <dbReference type="SAM" id="MobiDB-lite"/>
    </source>
</evidence>
<proteinExistence type="predicted"/>
<accession>A0ABS3FV99</accession>
<dbReference type="EMBL" id="JAFLQW010000379">
    <property type="protein sequence ID" value="MBO0350277.1"/>
    <property type="molecule type" value="Genomic_DNA"/>
</dbReference>
<dbReference type="Proteomes" id="UP000664844">
    <property type="component" value="Unassembled WGS sequence"/>
</dbReference>